<dbReference type="InParanoid" id="A2DJB3"/>
<feature type="compositionally biased region" description="Polar residues" evidence="1">
    <location>
        <begin position="279"/>
        <end position="299"/>
    </location>
</feature>
<dbReference type="KEGG" id="tva:5465028"/>
<reference evidence="2" key="1">
    <citation type="submission" date="2006-10" db="EMBL/GenBank/DDBJ databases">
        <authorList>
            <person name="Amadeo P."/>
            <person name="Zhao Q."/>
            <person name="Wortman J."/>
            <person name="Fraser-Liggett C."/>
            <person name="Carlton J."/>
        </authorList>
    </citation>
    <scope>NUCLEOTIDE SEQUENCE</scope>
    <source>
        <strain evidence="2">G3</strain>
    </source>
</reference>
<evidence type="ECO:0000313" key="2">
    <source>
        <dbReference type="EMBL" id="EAY19500.1"/>
    </source>
</evidence>
<organism evidence="2 3">
    <name type="scientific">Trichomonas vaginalis (strain ATCC PRA-98 / G3)</name>
    <dbReference type="NCBI Taxonomy" id="412133"/>
    <lineage>
        <taxon>Eukaryota</taxon>
        <taxon>Metamonada</taxon>
        <taxon>Parabasalia</taxon>
        <taxon>Trichomonadida</taxon>
        <taxon>Trichomonadidae</taxon>
        <taxon>Trichomonas</taxon>
    </lineage>
</organism>
<dbReference type="RefSeq" id="XP_001580486.1">
    <property type="nucleotide sequence ID" value="XM_001580436.1"/>
</dbReference>
<evidence type="ECO:0000256" key="1">
    <source>
        <dbReference type="SAM" id="MobiDB-lite"/>
    </source>
</evidence>
<name>A2DJB3_TRIV3</name>
<protein>
    <submittedName>
        <fullName evidence="2">Uncharacterized protein</fullName>
    </submittedName>
</protein>
<evidence type="ECO:0000313" key="3">
    <source>
        <dbReference type="Proteomes" id="UP000001542"/>
    </source>
</evidence>
<feature type="region of interest" description="Disordered" evidence="1">
    <location>
        <begin position="323"/>
        <end position="361"/>
    </location>
</feature>
<feature type="compositionally biased region" description="Basic and acidic residues" evidence="1">
    <location>
        <begin position="269"/>
        <end position="278"/>
    </location>
</feature>
<reference evidence="2" key="2">
    <citation type="journal article" date="2007" name="Science">
        <title>Draft genome sequence of the sexually transmitted pathogen Trichomonas vaginalis.</title>
        <authorList>
            <person name="Carlton J.M."/>
            <person name="Hirt R.P."/>
            <person name="Silva J.C."/>
            <person name="Delcher A.L."/>
            <person name="Schatz M."/>
            <person name="Zhao Q."/>
            <person name="Wortman J.R."/>
            <person name="Bidwell S.L."/>
            <person name="Alsmark U.C.M."/>
            <person name="Besteiro S."/>
            <person name="Sicheritz-Ponten T."/>
            <person name="Noel C.J."/>
            <person name="Dacks J.B."/>
            <person name="Foster P.G."/>
            <person name="Simillion C."/>
            <person name="Van de Peer Y."/>
            <person name="Miranda-Saavedra D."/>
            <person name="Barton G.J."/>
            <person name="Westrop G.D."/>
            <person name="Mueller S."/>
            <person name="Dessi D."/>
            <person name="Fiori P.L."/>
            <person name="Ren Q."/>
            <person name="Paulsen I."/>
            <person name="Zhang H."/>
            <person name="Bastida-Corcuera F.D."/>
            <person name="Simoes-Barbosa A."/>
            <person name="Brown M.T."/>
            <person name="Hayes R.D."/>
            <person name="Mukherjee M."/>
            <person name="Okumura C.Y."/>
            <person name="Schneider R."/>
            <person name="Smith A.J."/>
            <person name="Vanacova S."/>
            <person name="Villalvazo M."/>
            <person name="Haas B.J."/>
            <person name="Pertea M."/>
            <person name="Feldblyum T.V."/>
            <person name="Utterback T.R."/>
            <person name="Shu C.L."/>
            <person name="Osoegawa K."/>
            <person name="de Jong P.J."/>
            <person name="Hrdy I."/>
            <person name="Horvathova L."/>
            <person name="Zubacova Z."/>
            <person name="Dolezal P."/>
            <person name="Malik S.B."/>
            <person name="Logsdon J.M. Jr."/>
            <person name="Henze K."/>
            <person name="Gupta A."/>
            <person name="Wang C.C."/>
            <person name="Dunne R.L."/>
            <person name="Upcroft J.A."/>
            <person name="Upcroft P."/>
            <person name="White O."/>
            <person name="Salzberg S.L."/>
            <person name="Tang P."/>
            <person name="Chiu C.-H."/>
            <person name="Lee Y.-S."/>
            <person name="Embley T.M."/>
            <person name="Coombs G.H."/>
            <person name="Mottram J.C."/>
            <person name="Tachezy J."/>
            <person name="Fraser-Liggett C.M."/>
            <person name="Johnson P.J."/>
        </authorList>
    </citation>
    <scope>NUCLEOTIDE SEQUENCE [LARGE SCALE GENOMIC DNA]</scope>
    <source>
        <strain evidence="2">G3</strain>
    </source>
</reference>
<dbReference type="EMBL" id="DS113207">
    <property type="protein sequence ID" value="EAY19500.1"/>
    <property type="molecule type" value="Genomic_DNA"/>
</dbReference>
<sequence length="399" mass="44713">MKNNPDGLANPTARKLRINVRANNISKNQEQISNIDSLAAGFRDEDVLFDNPANESPPINLNQRMLSSGIFIPPPLTDSLANFGPLGAENDKLDQFNMDFHIDYNATEMPKPILENEEEPPANGRRPSLILNPSNFNSSSNFQGFKFQEDLNDSSSEDSVNAPFDAGSDSESTQTSSQVPGSKQPIIPPELHTPPSNSLFRLPRGDSSSMFDLTKSSTRHRKKRRKTAKDEPKESNDVELQSMENYDYEAASLSLFGKSLKNLQEKAEIPVQETKPESFDSSQSKSEQENASDSEISNSNQEYYEYTNSDNILEAQLPDVVEPIEEDDFAPFDNHNISTTSDSEKYDAKDVDNEEPNDQQDWTTFRLPSIPVADNSSFDIELDTVYSISKLLYEVKKCK</sequence>
<feature type="region of interest" description="Disordered" evidence="1">
    <location>
        <begin position="114"/>
        <end position="135"/>
    </location>
</feature>
<feature type="compositionally biased region" description="Polar residues" evidence="1">
    <location>
        <begin position="169"/>
        <end position="181"/>
    </location>
</feature>
<dbReference type="VEuPathDB" id="TrichDB:TVAGG3_0543640"/>
<feature type="compositionally biased region" description="Basic and acidic residues" evidence="1">
    <location>
        <begin position="342"/>
        <end position="351"/>
    </location>
</feature>
<feature type="region of interest" description="Disordered" evidence="1">
    <location>
        <begin position="150"/>
        <end position="241"/>
    </location>
</feature>
<keyword evidence="3" id="KW-1185">Reference proteome</keyword>
<feature type="compositionally biased region" description="Basic residues" evidence="1">
    <location>
        <begin position="217"/>
        <end position="227"/>
    </location>
</feature>
<dbReference type="AlphaFoldDB" id="A2DJB3"/>
<accession>A2DJB3</accession>
<dbReference type="VEuPathDB" id="TrichDB:TVAG_136310"/>
<feature type="region of interest" description="Disordered" evidence="1">
    <location>
        <begin position="269"/>
        <end position="299"/>
    </location>
</feature>
<proteinExistence type="predicted"/>
<dbReference type="Proteomes" id="UP000001542">
    <property type="component" value="Unassembled WGS sequence"/>
</dbReference>
<gene>
    <name evidence="2" type="ORF">TVAG_136310</name>
</gene>